<name>A0ABR9V338_9CHRO</name>
<dbReference type="Proteomes" id="UP000654604">
    <property type="component" value="Unassembled WGS sequence"/>
</dbReference>
<reference evidence="1 2" key="1">
    <citation type="submission" date="2020-10" db="EMBL/GenBank/DDBJ databases">
        <authorList>
            <person name="Castelo-Branco R."/>
            <person name="Eusebio N."/>
            <person name="Adriana R."/>
            <person name="Vieira A."/>
            <person name="Brugerolle De Fraissinette N."/>
            <person name="Rezende De Castro R."/>
            <person name="Schneider M.P."/>
            <person name="Vasconcelos V."/>
            <person name="Leao P.N."/>
        </authorList>
    </citation>
    <scope>NUCLEOTIDE SEQUENCE [LARGE SCALE GENOMIC DNA]</scope>
    <source>
        <strain evidence="1 2">LEGE 03274</strain>
    </source>
</reference>
<evidence type="ECO:0000313" key="1">
    <source>
        <dbReference type="EMBL" id="MBE9222305.1"/>
    </source>
</evidence>
<keyword evidence="2" id="KW-1185">Reference proteome</keyword>
<organism evidence="1 2">
    <name type="scientific">Cyanobacterium stanieri LEGE 03274</name>
    <dbReference type="NCBI Taxonomy" id="1828756"/>
    <lineage>
        <taxon>Bacteria</taxon>
        <taxon>Bacillati</taxon>
        <taxon>Cyanobacteriota</taxon>
        <taxon>Cyanophyceae</taxon>
        <taxon>Oscillatoriophycideae</taxon>
        <taxon>Chroococcales</taxon>
        <taxon>Geminocystaceae</taxon>
        <taxon>Cyanobacterium</taxon>
    </lineage>
</organism>
<protein>
    <submittedName>
        <fullName evidence="1">Uncharacterized protein</fullName>
    </submittedName>
</protein>
<comment type="caution">
    <text evidence="1">The sequence shown here is derived from an EMBL/GenBank/DDBJ whole genome shotgun (WGS) entry which is preliminary data.</text>
</comment>
<dbReference type="RefSeq" id="WP_193800464.1">
    <property type="nucleotide sequence ID" value="NZ_JADEWC010000010.1"/>
</dbReference>
<accession>A0ABR9V338</accession>
<proteinExistence type="predicted"/>
<sequence>MELIICFGLAVSVFSLVIALIVGLISAPTPILLGILIVGMMFTQKSIDKLTTNADINLVEEKDKDTIEKVEVKNNQGNGLFKGMIYRGLNYNSSHQIALNIPKKNIQYRGVKTDNKPSDTV</sequence>
<gene>
    <name evidence="1" type="ORF">IQ215_06305</name>
</gene>
<dbReference type="EMBL" id="JADEWC010000010">
    <property type="protein sequence ID" value="MBE9222305.1"/>
    <property type="molecule type" value="Genomic_DNA"/>
</dbReference>
<evidence type="ECO:0000313" key="2">
    <source>
        <dbReference type="Proteomes" id="UP000654604"/>
    </source>
</evidence>